<dbReference type="EC" id="2.1.1.63" evidence="8"/>
<evidence type="ECO:0000256" key="5">
    <source>
        <dbReference type="ARBA" id="ARBA00022763"/>
    </source>
</evidence>
<dbReference type="HAMAP" id="MF_00772">
    <property type="entry name" value="OGT"/>
    <property type="match status" value="1"/>
</dbReference>
<keyword evidence="2 8" id="KW-0963">Cytoplasm</keyword>
<dbReference type="InterPro" id="IPR008332">
    <property type="entry name" value="MethylG_MeTrfase_N"/>
</dbReference>
<feature type="active site" description="Nucleophile; methyl group acceptor" evidence="8">
    <location>
        <position position="120"/>
    </location>
</feature>
<comment type="miscellaneous">
    <text evidence="8">This enzyme catalyzes only one turnover and therefore is not strictly catalytic. According to one definition, an enzyme is a biocatalyst that acts repeatedly and over many reaction cycles.</text>
</comment>
<keyword evidence="5 8" id="KW-0227">DNA damage</keyword>
<dbReference type="Gene3D" id="1.10.10.10">
    <property type="entry name" value="Winged helix-like DNA-binding domain superfamily/Winged helix DNA-binding domain"/>
    <property type="match status" value="1"/>
</dbReference>
<dbReference type="Pfam" id="PF01035">
    <property type="entry name" value="DNA_binding_1"/>
    <property type="match status" value="1"/>
</dbReference>
<dbReference type="InterPro" id="IPR036388">
    <property type="entry name" value="WH-like_DNA-bd_sf"/>
</dbReference>
<keyword evidence="3 8" id="KW-0489">Methyltransferase</keyword>
<accession>A0ABN8UQ91</accession>
<dbReference type="EMBL" id="CAMAPD010000008">
    <property type="protein sequence ID" value="CAH9059351.1"/>
    <property type="molecule type" value="Genomic_DNA"/>
</dbReference>
<dbReference type="InterPro" id="IPR014048">
    <property type="entry name" value="MethylDNA_cys_MeTrfase_DNA-bd"/>
</dbReference>
<dbReference type="Pfam" id="PF02870">
    <property type="entry name" value="Methyltransf_1N"/>
    <property type="match status" value="1"/>
</dbReference>
<comment type="catalytic activity">
    <reaction evidence="1 8">
        <text>a 4-O-methyl-thymidine in DNA + L-cysteinyl-[protein] = a thymidine in DNA + S-methyl-L-cysteinyl-[protein]</text>
        <dbReference type="Rhea" id="RHEA:53428"/>
        <dbReference type="Rhea" id="RHEA-COMP:10131"/>
        <dbReference type="Rhea" id="RHEA-COMP:10132"/>
        <dbReference type="Rhea" id="RHEA-COMP:13555"/>
        <dbReference type="Rhea" id="RHEA-COMP:13556"/>
        <dbReference type="ChEBI" id="CHEBI:29950"/>
        <dbReference type="ChEBI" id="CHEBI:82612"/>
        <dbReference type="ChEBI" id="CHEBI:137386"/>
        <dbReference type="ChEBI" id="CHEBI:137387"/>
        <dbReference type="EC" id="2.1.1.63"/>
    </reaction>
</comment>
<dbReference type="PANTHER" id="PTHR10815:SF5">
    <property type="entry name" value="METHYLATED-DNA--PROTEIN-CYSTEINE METHYLTRANSFERASE"/>
    <property type="match status" value="1"/>
</dbReference>
<evidence type="ECO:0000256" key="8">
    <source>
        <dbReference type="HAMAP-Rule" id="MF_00772"/>
    </source>
</evidence>
<proteinExistence type="inferred from homology"/>
<dbReference type="SUPFAM" id="SSF53155">
    <property type="entry name" value="Methylated DNA-protein cysteine methyltransferase domain"/>
    <property type="match status" value="1"/>
</dbReference>
<evidence type="ECO:0000256" key="1">
    <source>
        <dbReference type="ARBA" id="ARBA00001286"/>
    </source>
</evidence>
<evidence type="ECO:0000256" key="3">
    <source>
        <dbReference type="ARBA" id="ARBA00022603"/>
    </source>
</evidence>
<dbReference type="Gene3D" id="3.30.160.70">
    <property type="entry name" value="Methylated DNA-protein cysteine methyltransferase domain"/>
    <property type="match status" value="1"/>
</dbReference>
<dbReference type="PANTHER" id="PTHR10815">
    <property type="entry name" value="METHYLATED-DNA--PROTEIN-CYSTEINE METHYLTRANSFERASE"/>
    <property type="match status" value="1"/>
</dbReference>
<dbReference type="NCBIfam" id="TIGR00589">
    <property type="entry name" value="ogt"/>
    <property type="match status" value="1"/>
</dbReference>
<comment type="subcellular location">
    <subcellularLocation>
        <location evidence="8">Cytoplasm</location>
    </subcellularLocation>
</comment>
<evidence type="ECO:0000259" key="10">
    <source>
        <dbReference type="Pfam" id="PF02870"/>
    </source>
</evidence>
<evidence type="ECO:0000313" key="12">
    <source>
        <dbReference type="Proteomes" id="UP001152485"/>
    </source>
</evidence>
<keyword evidence="6 8" id="KW-0234">DNA repair</keyword>
<sequence length="197" mass="21914">MYTDYIESPLGLVEFKASDKGITQLIFCGTQSIKTANNPITDLCKQQLIEYFSGKRKQFDVPLDPKGTDFQKLVWKHLSHIPFGKTLSYLDIAKLVNRPKGSQAVGGANGRNPISIIVPCHRVVGSNGALTGYAGGIERKLWLLAHEGIAIKHSKEVDALDLNNVINTRQAKTQFLKYERVHKKAITTTESYALIFL</sequence>
<keyword evidence="4 8" id="KW-0808">Transferase</keyword>
<evidence type="ECO:0000256" key="2">
    <source>
        <dbReference type="ARBA" id="ARBA00022490"/>
    </source>
</evidence>
<dbReference type="Proteomes" id="UP001152485">
    <property type="component" value="Unassembled WGS sequence"/>
</dbReference>
<comment type="function">
    <text evidence="8">Involved in the cellular defense against the biological effects of O6-methylguanine (O6-MeG) and O4-methylthymine (O4-MeT) in DNA. Repairs the methylated nucleobase in DNA by stoichiometrically transferring the methyl group to a cysteine residue in the enzyme. This is a suicide reaction: the enzyme is irreversibly inactivated.</text>
</comment>
<gene>
    <name evidence="11" type="primary">ogt</name>
    <name evidence="11" type="ORF">PSECIP111951_02056</name>
</gene>
<comment type="catalytic activity">
    <reaction evidence="7 8">
        <text>a 6-O-methyl-2'-deoxyguanosine in DNA + L-cysteinyl-[protein] = S-methyl-L-cysteinyl-[protein] + a 2'-deoxyguanosine in DNA</text>
        <dbReference type="Rhea" id="RHEA:24000"/>
        <dbReference type="Rhea" id="RHEA-COMP:10131"/>
        <dbReference type="Rhea" id="RHEA-COMP:10132"/>
        <dbReference type="Rhea" id="RHEA-COMP:11367"/>
        <dbReference type="Rhea" id="RHEA-COMP:11368"/>
        <dbReference type="ChEBI" id="CHEBI:29950"/>
        <dbReference type="ChEBI" id="CHEBI:82612"/>
        <dbReference type="ChEBI" id="CHEBI:85445"/>
        <dbReference type="ChEBI" id="CHEBI:85448"/>
        <dbReference type="EC" id="2.1.1.63"/>
    </reaction>
</comment>
<comment type="caution">
    <text evidence="11">The sequence shown here is derived from an EMBL/GenBank/DDBJ whole genome shotgun (WGS) entry which is preliminary data.</text>
</comment>
<dbReference type="GO" id="GO:0003908">
    <property type="term" value="F:methylated-DNA-[protein]-cysteine S-methyltransferase activity"/>
    <property type="evidence" value="ECO:0007669"/>
    <property type="project" value="UniProtKB-EC"/>
</dbReference>
<evidence type="ECO:0000256" key="6">
    <source>
        <dbReference type="ARBA" id="ARBA00023204"/>
    </source>
</evidence>
<dbReference type="CDD" id="cd06445">
    <property type="entry name" value="ATase"/>
    <property type="match status" value="1"/>
</dbReference>
<evidence type="ECO:0000256" key="4">
    <source>
        <dbReference type="ARBA" id="ARBA00022679"/>
    </source>
</evidence>
<evidence type="ECO:0000256" key="7">
    <source>
        <dbReference type="ARBA" id="ARBA00049348"/>
    </source>
</evidence>
<dbReference type="InterPro" id="IPR023546">
    <property type="entry name" value="MGMT"/>
</dbReference>
<evidence type="ECO:0000313" key="11">
    <source>
        <dbReference type="EMBL" id="CAH9059351.1"/>
    </source>
</evidence>
<comment type="similarity">
    <text evidence="8">Belongs to the MGMT family.</text>
</comment>
<feature type="domain" description="Methylguanine DNA methyltransferase ribonuclease-like" evidence="10">
    <location>
        <begin position="1"/>
        <end position="65"/>
    </location>
</feature>
<dbReference type="RefSeq" id="WP_261593213.1">
    <property type="nucleotide sequence ID" value="NZ_CAMAPD010000008.1"/>
</dbReference>
<feature type="domain" description="Methylated-DNA-[protein]-cysteine S-methyltransferase DNA binding" evidence="9">
    <location>
        <begin position="69"/>
        <end position="149"/>
    </location>
</feature>
<dbReference type="PROSITE" id="PS00374">
    <property type="entry name" value="MGMT"/>
    <property type="match status" value="1"/>
</dbReference>
<evidence type="ECO:0000259" key="9">
    <source>
        <dbReference type="Pfam" id="PF01035"/>
    </source>
</evidence>
<dbReference type="InterPro" id="IPR036631">
    <property type="entry name" value="MGMT_N_sf"/>
</dbReference>
<protein>
    <recommendedName>
        <fullName evidence="8">Methylated-DNA--protein-cysteine methyltransferase</fullName>
        <ecNumber evidence="8">2.1.1.63</ecNumber>
    </recommendedName>
    <alternativeName>
        <fullName evidence="8">6-O-methylguanine-DNA methyltransferase</fullName>
        <shortName evidence="8">MGMT</shortName>
    </alternativeName>
    <alternativeName>
        <fullName evidence="8">O-6-methylguanine-DNA-alkyltransferase</fullName>
    </alternativeName>
</protein>
<dbReference type="SUPFAM" id="SSF46767">
    <property type="entry name" value="Methylated DNA-protein cysteine methyltransferase, C-terminal domain"/>
    <property type="match status" value="1"/>
</dbReference>
<dbReference type="GO" id="GO:0032259">
    <property type="term" value="P:methylation"/>
    <property type="evidence" value="ECO:0007669"/>
    <property type="project" value="UniProtKB-KW"/>
</dbReference>
<reference evidence="11 12" key="1">
    <citation type="submission" date="2022-07" db="EMBL/GenBank/DDBJ databases">
        <authorList>
            <person name="Criscuolo A."/>
        </authorList>
    </citation>
    <scope>NUCLEOTIDE SEQUENCE [LARGE SCALE GENOMIC DNA]</scope>
    <source>
        <strain evidence="12">CIP 111951</strain>
    </source>
</reference>
<dbReference type="InterPro" id="IPR036217">
    <property type="entry name" value="MethylDNA_cys_MeTrfase_DNAb"/>
</dbReference>
<organism evidence="11 12">
    <name type="scientific">Pseudoalteromonas holothuriae</name>
    <dbReference type="NCBI Taxonomy" id="2963714"/>
    <lineage>
        <taxon>Bacteria</taxon>
        <taxon>Pseudomonadati</taxon>
        <taxon>Pseudomonadota</taxon>
        <taxon>Gammaproteobacteria</taxon>
        <taxon>Alteromonadales</taxon>
        <taxon>Pseudoalteromonadaceae</taxon>
        <taxon>Pseudoalteromonas</taxon>
    </lineage>
</organism>
<name>A0ABN8UQ91_9GAMM</name>
<dbReference type="InterPro" id="IPR001497">
    <property type="entry name" value="MethylDNA_cys_MeTrfase_AS"/>
</dbReference>